<dbReference type="Pfam" id="PF00628">
    <property type="entry name" value="PHD"/>
    <property type="match status" value="2"/>
</dbReference>
<feature type="compositionally biased region" description="Acidic residues" evidence="11">
    <location>
        <begin position="344"/>
        <end position="356"/>
    </location>
</feature>
<keyword evidence="7" id="KW-0238">DNA-binding</keyword>
<feature type="compositionally biased region" description="Basic and acidic residues" evidence="11">
    <location>
        <begin position="109"/>
        <end position="130"/>
    </location>
</feature>
<evidence type="ECO:0000256" key="3">
    <source>
        <dbReference type="ARBA" id="ARBA00022723"/>
    </source>
</evidence>
<dbReference type="FunFam" id="3.30.40.10:FF:000001">
    <property type="entry name" value="chromodomain-helicase-DNA-binding protein 3 isoform X1"/>
    <property type="match status" value="1"/>
</dbReference>
<feature type="compositionally biased region" description="Pro residues" evidence="11">
    <location>
        <begin position="275"/>
        <end position="290"/>
    </location>
</feature>
<feature type="compositionally biased region" description="Basic and acidic residues" evidence="11">
    <location>
        <begin position="10"/>
        <end position="20"/>
    </location>
</feature>
<dbReference type="PANTHER" id="PTHR24102:SF28">
    <property type="entry name" value="PHD-TYPE DOMAIN-CONTAINING PROTEIN"/>
    <property type="match status" value="1"/>
</dbReference>
<feature type="compositionally biased region" description="Basic residues" evidence="11">
    <location>
        <begin position="373"/>
        <end position="386"/>
    </location>
</feature>
<evidence type="ECO:0000259" key="12">
    <source>
        <dbReference type="PROSITE" id="PS50016"/>
    </source>
</evidence>
<dbReference type="GO" id="GO:0003677">
    <property type="term" value="F:DNA binding"/>
    <property type="evidence" value="ECO:0007669"/>
    <property type="project" value="UniProtKB-KW"/>
</dbReference>
<keyword evidence="4 10" id="KW-0863">Zinc-finger</keyword>
<evidence type="ECO:0000256" key="7">
    <source>
        <dbReference type="ARBA" id="ARBA00023125"/>
    </source>
</evidence>
<evidence type="ECO:0000313" key="14">
    <source>
        <dbReference type="Proteomes" id="UP001221898"/>
    </source>
</evidence>
<evidence type="ECO:0000256" key="5">
    <source>
        <dbReference type="ARBA" id="ARBA00022833"/>
    </source>
</evidence>
<dbReference type="PANTHER" id="PTHR24102">
    <property type="entry name" value="PHD FINGER PROTEIN"/>
    <property type="match status" value="1"/>
</dbReference>
<evidence type="ECO:0000256" key="1">
    <source>
        <dbReference type="ARBA" id="ARBA00004123"/>
    </source>
</evidence>
<dbReference type="Proteomes" id="UP001221898">
    <property type="component" value="Unassembled WGS sequence"/>
</dbReference>
<dbReference type="InterPro" id="IPR019787">
    <property type="entry name" value="Znf_PHD-finger"/>
</dbReference>
<keyword evidence="6" id="KW-0805">Transcription regulation</keyword>
<name>A0AAD7RSR7_9TELE</name>
<keyword evidence="9" id="KW-0539">Nucleus</keyword>
<keyword evidence="3" id="KW-0479">Metal-binding</keyword>
<organism evidence="13 14">
    <name type="scientific">Aldrovandia affinis</name>
    <dbReference type="NCBI Taxonomy" id="143900"/>
    <lineage>
        <taxon>Eukaryota</taxon>
        <taxon>Metazoa</taxon>
        <taxon>Chordata</taxon>
        <taxon>Craniata</taxon>
        <taxon>Vertebrata</taxon>
        <taxon>Euteleostomi</taxon>
        <taxon>Actinopterygii</taxon>
        <taxon>Neopterygii</taxon>
        <taxon>Teleostei</taxon>
        <taxon>Notacanthiformes</taxon>
        <taxon>Halosauridae</taxon>
        <taxon>Aldrovandia</taxon>
    </lineage>
</organism>
<dbReference type="SMART" id="SM00249">
    <property type="entry name" value="PHD"/>
    <property type="match status" value="2"/>
</dbReference>
<dbReference type="GO" id="GO:0008270">
    <property type="term" value="F:zinc ion binding"/>
    <property type="evidence" value="ECO:0007669"/>
    <property type="project" value="UniProtKB-KW"/>
</dbReference>
<gene>
    <name evidence="13" type="ORF">AAFF_G00120160</name>
</gene>
<keyword evidence="14" id="KW-1185">Reference proteome</keyword>
<feature type="compositionally biased region" description="Low complexity" evidence="11">
    <location>
        <begin position="357"/>
        <end position="372"/>
    </location>
</feature>
<dbReference type="InterPro" id="IPR011011">
    <property type="entry name" value="Znf_FYVE_PHD"/>
</dbReference>
<keyword evidence="2" id="KW-0597">Phosphoprotein</keyword>
<sequence>MSGSEEDKDDFGPCEDRSLMQDEEELEEEMSEGEAPKVKKKKKAKKSRESKGSKRQRLRREDLGGSSPEVIEGPNGGERDEGNGDGGVRSDSEGSDYNPGRKKKKRASVTKEKKRGTSGERERERERERSAGGSSGGKSKRKEQEPEEEEEEEDEDSQEPKSSSQLLDDWGMEDIDHVFTQEDYRALTNYKAFSQFVRPLIAAKNPKIAVSKMMMVLGAKWREFSTNNPLRGSASANAALAAATVAATVESMVTSGAEGGPPAGPPAAAATVAAPAPPPPAEPQAPPAPPLRKAKTKEGKGPNARKKPKPPPKPQEKKVKTKKVAPLKIKLGGFNSKRKRSSSEEDEVDVDSDFDDGSLNSFSVSDGSNSRSSRSKKKTKTAKKKKKVEDDADGYETDHQDYCEVCQQGGEIILCDTCPRAYHMVCLDPDMEKAPEGTWSCPHCEKEGVQWEAREDVSEVEEDDPDIRMETEEDDHHMEFCRVCKDGGELLCCDSCPSSYHIHCLNPPLPRYPMGNGSAHAAPVQL</sequence>
<dbReference type="Pfam" id="PF08073">
    <property type="entry name" value="CHDNT"/>
    <property type="match status" value="1"/>
</dbReference>
<dbReference type="GO" id="GO:0005634">
    <property type="term" value="C:nucleus"/>
    <property type="evidence" value="ECO:0007669"/>
    <property type="project" value="UniProtKB-SubCell"/>
</dbReference>
<reference evidence="13" key="1">
    <citation type="journal article" date="2023" name="Science">
        <title>Genome structures resolve the early diversification of teleost fishes.</title>
        <authorList>
            <person name="Parey E."/>
            <person name="Louis A."/>
            <person name="Montfort J."/>
            <person name="Bouchez O."/>
            <person name="Roques C."/>
            <person name="Iampietro C."/>
            <person name="Lluch J."/>
            <person name="Castinel A."/>
            <person name="Donnadieu C."/>
            <person name="Desvignes T."/>
            <person name="Floi Bucao C."/>
            <person name="Jouanno E."/>
            <person name="Wen M."/>
            <person name="Mejri S."/>
            <person name="Dirks R."/>
            <person name="Jansen H."/>
            <person name="Henkel C."/>
            <person name="Chen W.J."/>
            <person name="Zahm M."/>
            <person name="Cabau C."/>
            <person name="Klopp C."/>
            <person name="Thompson A.W."/>
            <person name="Robinson-Rechavi M."/>
            <person name="Braasch I."/>
            <person name="Lecointre G."/>
            <person name="Bobe J."/>
            <person name="Postlethwait J.H."/>
            <person name="Berthelot C."/>
            <person name="Roest Crollius H."/>
            <person name="Guiguen Y."/>
        </authorList>
    </citation>
    <scope>NUCLEOTIDE SEQUENCE</scope>
    <source>
        <strain evidence="13">NC1722</strain>
    </source>
</reference>
<protein>
    <recommendedName>
        <fullName evidence="12">PHD-type domain-containing protein</fullName>
    </recommendedName>
</protein>
<dbReference type="CDD" id="cd15531">
    <property type="entry name" value="PHD1_CHD_II"/>
    <property type="match status" value="1"/>
</dbReference>
<dbReference type="EMBL" id="JAINUG010000182">
    <property type="protein sequence ID" value="KAJ8389478.1"/>
    <property type="molecule type" value="Genomic_DNA"/>
</dbReference>
<dbReference type="InterPro" id="IPR001965">
    <property type="entry name" value="Znf_PHD"/>
</dbReference>
<dbReference type="PROSITE" id="PS01359">
    <property type="entry name" value="ZF_PHD_1"/>
    <property type="match status" value="1"/>
</dbReference>
<evidence type="ECO:0000256" key="11">
    <source>
        <dbReference type="SAM" id="MobiDB-lite"/>
    </source>
</evidence>
<evidence type="ECO:0000256" key="8">
    <source>
        <dbReference type="ARBA" id="ARBA00023163"/>
    </source>
</evidence>
<proteinExistence type="predicted"/>
<feature type="compositionally biased region" description="Basic and acidic residues" evidence="11">
    <location>
        <begin position="77"/>
        <end position="92"/>
    </location>
</feature>
<dbReference type="AlphaFoldDB" id="A0AAD7RSR7"/>
<feature type="region of interest" description="Disordered" evidence="11">
    <location>
        <begin position="255"/>
        <end position="393"/>
    </location>
</feature>
<feature type="compositionally biased region" description="Acidic residues" evidence="11">
    <location>
        <begin position="145"/>
        <end position="157"/>
    </location>
</feature>
<evidence type="ECO:0000256" key="2">
    <source>
        <dbReference type="ARBA" id="ARBA00022553"/>
    </source>
</evidence>
<keyword evidence="5" id="KW-0862">Zinc</keyword>
<feature type="compositionally biased region" description="Acidic residues" evidence="11">
    <location>
        <begin position="21"/>
        <end position="32"/>
    </location>
</feature>
<comment type="subcellular location">
    <subcellularLocation>
        <location evidence="1">Nucleus</location>
    </subcellularLocation>
</comment>
<dbReference type="Gene3D" id="3.30.40.10">
    <property type="entry name" value="Zinc/RING finger domain, C3HC4 (zinc finger)"/>
    <property type="match status" value="2"/>
</dbReference>
<dbReference type="CDD" id="cd15532">
    <property type="entry name" value="PHD2_CHD_II"/>
    <property type="match status" value="1"/>
</dbReference>
<dbReference type="InterPro" id="IPR019786">
    <property type="entry name" value="Zinc_finger_PHD-type_CS"/>
</dbReference>
<dbReference type="SUPFAM" id="SSF57903">
    <property type="entry name" value="FYVE/PHD zinc finger"/>
    <property type="match status" value="2"/>
</dbReference>
<evidence type="ECO:0000313" key="13">
    <source>
        <dbReference type="EMBL" id="KAJ8389478.1"/>
    </source>
</evidence>
<keyword evidence="8" id="KW-0804">Transcription</keyword>
<accession>A0AAD7RSR7</accession>
<evidence type="ECO:0000256" key="6">
    <source>
        <dbReference type="ARBA" id="ARBA00023015"/>
    </source>
</evidence>
<evidence type="ECO:0000256" key="4">
    <source>
        <dbReference type="ARBA" id="ARBA00022771"/>
    </source>
</evidence>
<comment type="caution">
    <text evidence="13">The sequence shown here is derived from an EMBL/GenBank/DDBJ whole genome shotgun (WGS) entry which is preliminary data.</text>
</comment>
<dbReference type="PROSITE" id="PS50016">
    <property type="entry name" value="ZF_PHD_2"/>
    <property type="match status" value="1"/>
</dbReference>
<feature type="region of interest" description="Disordered" evidence="11">
    <location>
        <begin position="1"/>
        <end position="174"/>
    </location>
</feature>
<evidence type="ECO:0000256" key="9">
    <source>
        <dbReference type="ARBA" id="ARBA00023242"/>
    </source>
</evidence>
<feature type="domain" description="PHD-type" evidence="12">
    <location>
        <begin position="400"/>
        <end position="447"/>
    </location>
</feature>
<evidence type="ECO:0000256" key="10">
    <source>
        <dbReference type="PROSITE-ProRule" id="PRU00146"/>
    </source>
</evidence>
<dbReference type="InterPro" id="IPR012958">
    <property type="entry name" value="CHD_N"/>
</dbReference>
<dbReference type="InterPro" id="IPR013083">
    <property type="entry name" value="Znf_RING/FYVE/PHD"/>
</dbReference>